<sequence length="334" mass="35420">MPKATLADVAKEAGVSPATVSRAISNPDRVKPDTLRKIRQVASSLGYIPDAKARALVSGRSKSIGVVVPTLDSPIFSKALQAMHKELSKQGYQLLVASHDYDHGLEELAVGGLVGQGVDGLILVGAERPPSFWKLIHGIPTVLTWCSIEGQDSICVDNVMAGSLIANHLLDLGHRNFGVIAGRRANNDRQKLRLEGVVQALRQRGVTLSQANVLEHTISIFGGRAGCSRLLSLAQAPSAIIGLIDILATGAMIEAQAQGLRIPTDLSIAGIDNLEFSEHISPSLTTVHIPADRIGALAAQRILEMLSNGTSPIITTLDVELIIRKSTSTLSLIT</sequence>
<proteinExistence type="predicted"/>
<dbReference type="SMART" id="SM00354">
    <property type="entry name" value="HTH_LACI"/>
    <property type="match status" value="1"/>
</dbReference>
<dbReference type="CDD" id="cd06273">
    <property type="entry name" value="PBP1_LacI-like"/>
    <property type="match status" value="1"/>
</dbReference>
<keyword evidence="3" id="KW-0804">Transcription</keyword>
<evidence type="ECO:0000313" key="5">
    <source>
        <dbReference type="EMBL" id="OYR22989.1"/>
    </source>
</evidence>
<dbReference type="SUPFAM" id="SSF47413">
    <property type="entry name" value="lambda repressor-like DNA-binding domains"/>
    <property type="match status" value="1"/>
</dbReference>
<dbReference type="GO" id="GO:0000976">
    <property type="term" value="F:transcription cis-regulatory region binding"/>
    <property type="evidence" value="ECO:0007669"/>
    <property type="project" value="TreeGrafter"/>
</dbReference>
<dbReference type="PANTHER" id="PTHR30146">
    <property type="entry name" value="LACI-RELATED TRANSCRIPTIONAL REPRESSOR"/>
    <property type="match status" value="1"/>
</dbReference>
<evidence type="ECO:0000256" key="2">
    <source>
        <dbReference type="ARBA" id="ARBA00023125"/>
    </source>
</evidence>
<name>A0A256G7D3_9HYPH</name>
<evidence type="ECO:0000256" key="1">
    <source>
        <dbReference type="ARBA" id="ARBA00023015"/>
    </source>
</evidence>
<keyword evidence="1" id="KW-0805">Transcription regulation</keyword>
<gene>
    <name evidence="5" type="ORF">CEV31_0065</name>
</gene>
<dbReference type="CDD" id="cd01392">
    <property type="entry name" value="HTH_LacI"/>
    <property type="match status" value="1"/>
</dbReference>
<dbReference type="InterPro" id="IPR028082">
    <property type="entry name" value="Peripla_BP_I"/>
</dbReference>
<keyword evidence="6" id="KW-1185">Reference proteome</keyword>
<dbReference type="InterPro" id="IPR000843">
    <property type="entry name" value="HTH_LacI"/>
</dbReference>
<keyword evidence="2" id="KW-0238">DNA-binding</keyword>
<dbReference type="OrthoDB" id="8433438at2"/>
<dbReference type="RefSeq" id="WP_094504930.1">
    <property type="nucleotide sequence ID" value="NZ_JBHEEK010000031.1"/>
</dbReference>
<dbReference type="EMBL" id="NNRJ01000002">
    <property type="protein sequence ID" value="OYR22989.1"/>
    <property type="molecule type" value="Genomic_DNA"/>
</dbReference>
<dbReference type="PROSITE" id="PS00356">
    <property type="entry name" value="HTH_LACI_1"/>
    <property type="match status" value="1"/>
</dbReference>
<dbReference type="GO" id="GO:0003700">
    <property type="term" value="F:DNA-binding transcription factor activity"/>
    <property type="evidence" value="ECO:0007669"/>
    <property type="project" value="TreeGrafter"/>
</dbReference>
<evidence type="ECO:0000259" key="4">
    <source>
        <dbReference type="PROSITE" id="PS50932"/>
    </source>
</evidence>
<protein>
    <submittedName>
        <fullName evidence="5">Helix-turn-helix family protein</fullName>
    </submittedName>
</protein>
<accession>A0A256G7D3</accession>
<dbReference type="InterPro" id="IPR010982">
    <property type="entry name" value="Lambda_DNA-bd_dom_sf"/>
</dbReference>
<dbReference type="InterPro" id="IPR046335">
    <property type="entry name" value="LacI/GalR-like_sensor"/>
</dbReference>
<comment type="caution">
    <text evidence="5">The sequence shown here is derived from an EMBL/GenBank/DDBJ whole genome shotgun (WGS) entry which is preliminary data.</text>
</comment>
<dbReference type="Pfam" id="PF00356">
    <property type="entry name" value="LacI"/>
    <property type="match status" value="1"/>
</dbReference>
<dbReference type="AlphaFoldDB" id="A0A256G7D3"/>
<dbReference type="PROSITE" id="PS50932">
    <property type="entry name" value="HTH_LACI_2"/>
    <property type="match status" value="1"/>
</dbReference>
<dbReference type="PANTHER" id="PTHR30146:SF109">
    <property type="entry name" value="HTH-TYPE TRANSCRIPTIONAL REGULATOR GALS"/>
    <property type="match status" value="1"/>
</dbReference>
<dbReference type="Pfam" id="PF13377">
    <property type="entry name" value="Peripla_BP_3"/>
    <property type="match status" value="1"/>
</dbReference>
<reference evidence="5 6" key="1">
    <citation type="submission" date="2017-07" db="EMBL/GenBank/DDBJ databases">
        <title>Phylogenetic study on the rhizospheric bacterium Ochrobactrum sp. A44.</title>
        <authorList>
            <person name="Krzyzanowska D.M."/>
            <person name="Ossowicki A."/>
            <person name="Rajewska M."/>
            <person name="Maciag T."/>
            <person name="Kaczynski Z."/>
            <person name="Czerwicka M."/>
            <person name="Jafra S."/>
        </authorList>
    </citation>
    <scope>NUCLEOTIDE SEQUENCE [LARGE SCALE GENOMIC DNA]</scope>
    <source>
        <strain evidence="5 6">DSM 7216</strain>
    </source>
</reference>
<organism evidence="5 6">
    <name type="scientific">Brucella thiophenivorans</name>
    <dbReference type="NCBI Taxonomy" id="571255"/>
    <lineage>
        <taxon>Bacteria</taxon>
        <taxon>Pseudomonadati</taxon>
        <taxon>Pseudomonadota</taxon>
        <taxon>Alphaproteobacteria</taxon>
        <taxon>Hyphomicrobiales</taxon>
        <taxon>Brucellaceae</taxon>
        <taxon>Brucella/Ochrobactrum group</taxon>
        <taxon>Brucella</taxon>
    </lineage>
</organism>
<evidence type="ECO:0000256" key="3">
    <source>
        <dbReference type="ARBA" id="ARBA00023163"/>
    </source>
</evidence>
<dbReference type="Gene3D" id="1.10.260.40">
    <property type="entry name" value="lambda repressor-like DNA-binding domains"/>
    <property type="match status" value="1"/>
</dbReference>
<feature type="domain" description="HTH lacI-type" evidence="4">
    <location>
        <begin position="4"/>
        <end position="58"/>
    </location>
</feature>
<dbReference type="Proteomes" id="UP000215590">
    <property type="component" value="Unassembled WGS sequence"/>
</dbReference>
<evidence type="ECO:0000313" key="6">
    <source>
        <dbReference type="Proteomes" id="UP000215590"/>
    </source>
</evidence>
<dbReference type="Gene3D" id="3.40.50.2300">
    <property type="match status" value="2"/>
</dbReference>
<dbReference type="SUPFAM" id="SSF53822">
    <property type="entry name" value="Periplasmic binding protein-like I"/>
    <property type="match status" value="1"/>
</dbReference>